<comment type="caution">
    <text evidence="1">The sequence shown here is derived from an EMBL/GenBank/DDBJ whole genome shotgun (WGS) entry which is preliminary data.</text>
</comment>
<name>A0A645J7T7_9ZZZZ</name>
<accession>A0A645J7T7</accession>
<gene>
    <name evidence="1" type="ORF">SDC9_203237</name>
</gene>
<evidence type="ECO:0000313" key="1">
    <source>
        <dbReference type="EMBL" id="MPN55553.1"/>
    </source>
</evidence>
<reference evidence="1" key="1">
    <citation type="submission" date="2019-08" db="EMBL/GenBank/DDBJ databases">
        <authorList>
            <person name="Kucharzyk K."/>
            <person name="Murdoch R.W."/>
            <person name="Higgins S."/>
            <person name="Loffler F."/>
        </authorList>
    </citation>
    <scope>NUCLEOTIDE SEQUENCE</scope>
</reference>
<organism evidence="1">
    <name type="scientific">bioreactor metagenome</name>
    <dbReference type="NCBI Taxonomy" id="1076179"/>
    <lineage>
        <taxon>unclassified sequences</taxon>
        <taxon>metagenomes</taxon>
        <taxon>ecological metagenomes</taxon>
    </lineage>
</organism>
<dbReference type="AlphaFoldDB" id="A0A645J7T7"/>
<protein>
    <submittedName>
        <fullName evidence="1">Uncharacterized protein</fullName>
    </submittedName>
</protein>
<dbReference type="EMBL" id="VSSQ01124959">
    <property type="protein sequence ID" value="MPN55553.1"/>
    <property type="molecule type" value="Genomic_DNA"/>
</dbReference>
<proteinExistence type="predicted"/>
<sequence length="168" mass="18297">MVAALELDQDVAAGETARQADRAHRRLGAGRNQAHHVERRHHLAQQVGDVDFALGRRAEGQTVDDGFLHGGDDFRVGVAEDHRPPGADVVGVPLAVGVLHLAADTLLEEQRRAADRTEGAHRRIDAAGDVFLGTGKEFFVTRGHVRLSRKDVGIGRYGRRCPAPRRGR</sequence>